<evidence type="ECO:0000313" key="2">
    <source>
        <dbReference type="EMBL" id="MFC7335105.1"/>
    </source>
</evidence>
<reference evidence="3" key="1">
    <citation type="journal article" date="2019" name="Int. J. Syst. Evol. Microbiol.">
        <title>The Global Catalogue of Microorganisms (GCM) 10K type strain sequencing project: providing services to taxonomists for standard genome sequencing and annotation.</title>
        <authorList>
            <consortium name="The Broad Institute Genomics Platform"/>
            <consortium name="The Broad Institute Genome Sequencing Center for Infectious Disease"/>
            <person name="Wu L."/>
            <person name="Ma J."/>
        </authorList>
    </citation>
    <scope>NUCLEOTIDE SEQUENCE [LARGE SCALE GENOMIC DNA]</scope>
    <source>
        <strain evidence="3">CGMCC 1.16275</strain>
    </source>
</reference>
<dbReference type="PANTHER" id="PTHR44086:SF10">
    <property type="entry name" value="THIOSULFATE SULFURTRANSFERASE_RHODANESE-LIKE DOMAIN-CONTAINING PROTEIN 3"/>
    <property type="match status" value="1"/>
</dbReference>
<dbReference type="PROSITE" id="PS50206">
    <property type="entry name" value="RHODANESE_3"/>
    <property type="match status" value="1"/>
</dbReference>
<dbReference type="Proteomes" id="UP001596456">
    <property type="component" value="Unassembled WGS sequence"/>
</dbReference>
<keyword evidence="3" id="KW-1185">Reference proteome</keyword>
<dbReference type="CDD" id="cd00158">
    <property type="entry name" value="RHOD"/>
    <property type="match status" value="1"/>
</dbReference>
<dbReference type="Gene3D" id="3.40.250.10">
    <property type="entry name" value="Rhodanese-like domain"/>
    <property type="match status" value="1"/>
</dbReference>
<dbReference type="PANTHER" id="PTHR44086">
    <property type="entry name" value="THIOSULFATE SULFURTRANSFERASE RDL2, MITOCHONDRIAL-RELATED"/>
    <property type="match status" value="1"/>
</dbReference>
<dbReference type="EMBL" id="JBHTCM010000026">
    <property type="protein sequence ID" value="MFC7335105.1"/>
    <property type="molecule type" value="Genomic_DNA"/>
</dbReference>
<protein>
    <submittedName>
        <fullName evidence="2">Rhodanese-like domain-containing protein</fullName>
    </submittedName>
</protein>
<dbReference type="InterPro" id="IPR036873">
    <property type="entry name" value="Rhodanese-like_dom_sf"/>
</dbReference>
<dbReference type="InterPro" id="IPR001763">
    <property type="entry name" value="Rhodanese-like_dom"/>
</dbReference>
<dbReference type="SUPFAM" id="SSF52821">
    <property type="entry name" value="Rhodanese/Cell cycle control phosphatase"/>
    <property type="match status" value="1"/>
</dbReference>
<dbReference type="RefSeq" id="WP_012568968.1">
    <property type="nucleotide sequence ID" value="NZ_JBHTCM010000026.1"/>
</dbReference>
<feature type="domain" description="Rhodanese" evidence="1">
    <location>
        <begin position="25"/>
        <end position="114"/>
    </location>
</feature>
<name>A0ABW2L0I7_9PROT</name>
<dbReference type="SMART" id="SM00450">
    <property type="entry name" value="RHOD"/>
    <property type="match status" value="1"/>
</dbReference>
<dbReference type="Pfam" id="PF00581">
    <property type="entry name" value="Rhodanese"/>
    <property type="match status" value="1"/>
</dbReference>
<sequence>MPQIESFGMAELANYTPEEVRAALEAGQITLIDVRTPHEYALEHIQGALLSPMPFLEPRYLPVAEGARPIVFHCGSGMRSRIVAQRCIDSGFTRVAHMVGGMAAWKQAGLPYIATDLATGGPVWKPEAAKA</sequence>
<evidence type="ECO:0000259" key="1">
    <source>
        <dbReference type="PROSITE" id="PS50206"/>
    </source>
</evidence>
<accession>A0ABW2L0I7</accession>
<comment type="caution">
    <text evidence="2">The sequence shown here is derived from an EMBL/GenBank/DDBJ whole genome shotgun (WGS) entry which is preliminary data.</text>
</comment>
<proteinExistence type="predicted"/>
<gene>
    <name evidence="2" type="ORF">ACFQPS_18200</name>
</gene>
<organism evidence="2 3">
    <name type="scientific">Rhodocista pekingensis</name>
    <dbReference type="NCBI Taxonomy" id="201185"/>
    <lineage>
        <taxon>Bacteria</taxon>
        <taxon>Pseudomonadati</taxon>
        <taxon>Pseudomonadota</taxon>
        <taxon>Alphaproteobacteria</taxon>
        <taxon>Rhodospirillales</taxon>
        <taxon>Azospirillaceae</taxon>
        <taxon>Rhodocista</taxon>
    </lineage>
</organism>
<evidence type="ECO:0000313" key="3">
    <source>
        <dbReference type="Proteomes" id="UP001596456"/>
    </source>
</evidence>